<keyword evidence="2" id="KW-0677">Repeat</keyword>
<keyword evidence="1" id="KW-0433">Leucine-rich repeat</keyword>
<dbReference type="InterPro" id="IPR003591">
    <property type="entry name" value="Leu-rich_rpt_typical-subtyp"/>
</dbReference>
<reference evidence="4 5" key="1">
    <citation type="submission" date="2013-11" db="EMBL/GenBank/DDBJ databases">
        <title>Genome sequencing of Stegodyphus mimosarum.</title>
        <authorList>
            <person name="Bechsgaard J."/>
        </authorList>
    </citation>
    <scope>NUCLEOTIDE SEQUENCE [LARGE SCALE GENOMIC DNA]</scope>
</reference>
<feature type="binding site" evidence="3">
    <location>
        <position position="335"/>
    </location>
    <ligand>
        <name>Mg(2+)</name>
        <dbReference type="ChEBI" id="CHEBI:18420"/>
        <label>1</label>
    </ligand>
</feature>
<dbReference type="Gene3D" id="1.10.4080.10">
    <property type="entry name" value="ADP-ribosylation/Crystallin J1"/>
    <property type="match status" value="1"/>
</dbReference>
<protein>
    <submittedName>
        <fullName evidence="4">p53-induced protein with a death</fullName>
    </submittedName>
</protein>
<dbReference type="Pfam" id="PF13855">
    <property type="entry name" value="LRR_8"/>
    <property type="match status" value="1"/>
</dbReference>
<dbReference type="Gene3D" id="3.80.10.10">
    <property type="entry name" value="Ribonuclease Inhibitor"/>
    <property type="match status" value="1"/>
</dbReference>
<dbReference type="AlphaFoldDB" id="A0A087UIQ7"/>
<keyword evidence="5" id="KW-1185">Reference proteome</keyword>
<dbReference type="SMART" id="SM00369">
    <property type="entry name" value="LRR_TYP"/>
    <property type="match status" value="4"/>
</dbReference>
<dbReference type="Pfam" id="PF03747">
    <property type="entry name" value="ADP_ribosyl_GH"/>
    <property type="match status" value="1"/>
</dbReference>
<dbReference type="OrthoDB" id="2021138at2759"/>
<dbReference type="InterPro" id="IPR005502">
    <property type="entry name" value="Ribosyl_crysJ1"/>
</dbReference>
<evidence type="ECO:0000256" key="1">
    <source>
        <dbReference type="ARBA" id="ARBA00022614"/>
    </source>
</evidence>
<dbReference type="Proteomes" id="UP000054359">
    <property type="component" value="Unassembled WGS sequence"/>
</dbReference>
<evidence type="ECO:0000313" key="5">
    <source>
        <dbReference type="Proteomes" id="UP000054359"/>
    </source>
</evidence>
<dbReference type="PROSITE" id="PS51450">
    <property type="entry name" value="LRR"/>
    <property type="match status" value="2"/>
</dbReference>
<evidence type="ECO:0000256" key="2">
    <source>
        <dbReference type="ARBA" id="ARBA00022737"/>
    </source>
</evidence>
<evidence type="ECO:0000313" key="4">
    <source>
        <dbReference type="EMBL" id="KFM77246.1"/>
    </source>
</evidence>
<proteinExistence type="predicted"/>
<feature type="non-terminal residue" evidence="4">
    <location>
        <position position="623"/>
    </location>
</feature>
<dbReference type="OMA" id="MGNYETH"/>
<organism evidence="4 5">
    <name type="scientific">Stegodyphus mimosarum</name>
    <name type="common">African social velvet spider</name>
    <dbReference type="NCBI Taxonomy" id="407821"/>
    <lineage>
        <taxon>Eukaryota</taxon>
        <taxon>Metazoa</taxon>
        <taxon>Ecdysozoa</taxon>
        <taxon>Arthropoda</taxon>
        <taxon>Chelicerata</taxon>
        <taxon>Arachnida</taxon>
        <taxon>Araneae</taxon>
        <taxon>Araneomorphae</taxon>
        <taxon>Entelegynae</taxon>
        <taxon>Eresoidea</taxon>
        <taxon>Eresidae</taxon>
        <taxon>Stegodyphus</taxon>
    </lineage>
</organism>
<accession>A0A087UIQ7</accession>
<dbReference type="SMART" id="SM00364">
    <property type="entry name" value="LRR_BAC"/>
    <property type="match status" value="4"/>
</dbReference>
<dbReference type="InterPro" id="IPR036705">
    <property type="entry name" value="Ribosyl_crysJ1_sf"/>
</dbReference>
<dbReference type="GO" id="GO:0046872">
    <property type="term" value="F:metal ion binding"/>
    <property type="evidence" value="ECO:0007669"/>
    <property type="project" value="UniProtKB-KW"/>
</dbReference>
<dbReference type="PANTHER" id="PTHR16222:SF28">
    <property type="entry name" value="ADP-RIBOSYLGLYCOHYDROLASE"/>
    <property type="match status" value="1"/>
</dbReference>
<dbReference type="InterPro" id="IPR050792">
    <property type="entry name" value="ADP-ribosylglycohydrolase"/>
</dbReference>
<name>A0A087UIQ7_STEMI</name>
<dbReference type="SUPFAM" id="SSF52058">
    <property type="entry name" value="L domain-like"/>
    <property type="match status" value="1"/>
</dbReference>
<dbReference type="SUPFAM" id="SSF101478">
    <property type="entry name" value="ADP-ribosylglycohydrolase"/>
    <property type="match status" value="1"/>
</dbReference>
<comment type="cofactor">
    <cofactor evidence="3">
        <name>Mg(2+)</name>
        <dbReference type="ChEBI" id="CHEBI:18420"/>
    </cofactor>
    <text evidence="3">Binds 2 magnesium ions per subunit.</text>
</comment>
<dbReference type="InterPro" id="IPR001611">
    <property type="entry name" value="Leu-rich_rpt"/>
</dbReference>
<dbReference type="Pfam" id="PF00560">
    <property type="entry name" value="LRR_1"/>
    <property type="match status" value="1"/>
</dbReference>
<dbReference type="STRING" id="407821.A0A087UIQ7"/>
<dbReference type="PANTHER" id="PTHR16222">
    <property type="entry name" value="ADP-RIBOSYLGLYCOHYDROLASE"/>
    <property type="match status" value="1"/>
</dbReference>
<keyword evidence="3" id="KW-0479">Metal-binding</keyword>
<gene>
    <name evidence="4" type="ORF">X975_08798</name>
</gene>
<evidence type="ECO:0000256" key="3">
    <source>
        <dbReference type="PIRSR" id="PIRSR605502-1"/>
    </source>
</evidence>
<sequence length="623" mass="69291">MGNVEMHELEPVRADERKELDLSVPVDYKTYCKHVDGKPSSKCLTELPSALTESISLYERVNLSFNCLSTLPVDLPLRLPHISFLDLSYNRISKIPDSLGLLFHLKDLLLSHNCLEVLPQAITRLVKLQKIDVSHNVLQELPEKIGEMESLKKLNVSHNKLKSLPKSLGYSDTIKVILASSNCCVSQPPQNVCDGGSDQTIRFLKQLASGKILSKVEREVNIFPRVRGNVVQTAVPNSDSALAQYVQIQTETMNTASRIRTPLLPPYDATQLHPDELKDKVIGLIYGAVIGDALGIATEFLSQDECQFYYDEETLTYADTIRDEHRVHWAKGDWTSNSDQMLLVLDSLLQWAGVVDELEFAKRLVSWKKGSIPELGQRESYMFSTTINLVLQADNYSQNPHQVAQDIHKNDGMGQANGSSHMIKSPLFVDSGSLPRSLVLGIPRFHDLNEVTSNSVRICLATHQDERCVSACVSLSVAIALLLQGKFSVDDPSQTEELLKFSTQCGLNYIKDEGIQKEFIHYCTCSDFNSIGVSEIGKVCHPFKACATAFTALRQGKDFKQALTSLLMLGGYSSMTGCISGSLLGGKFGYSRLPKHWIEGLNLKNREWLNSKINALLDMMGLP</sequence>
<dbReference type="InterPro" id="IPR032675">
    <property type="entry name" value="LRR_dom_sf"/>
</dbReference>
<keyword evidence="3" id="KW-0460">Magnesium</keyword>
<dbReference type="EMBL" id="KK119979">
    <property type="protein sequence ID" value="KFM77246.1"/>
    <property type="molecule type" value="Genomic_DNA"/>
</dbReference>